<feature type="transmembrane region" description="Helical" evidence="8">
    <location>
        <begin position="377"/>
        <end position="399"/>
    </location>
</feature>
<name>T0J1W5_9SPHN</name>
<evidence type="ECO:0000256" key="1">
    <source>
        <dbReference type="ARBA" id="ARBA00004651"/>
    </source>
</evidence>
<dbReference type="GO" id="GO:0022857">
    <property type="term" value="F:transmembrane transporter activity"/>
    <property type="evidence" value="ECO:0007669"/>
    <property type="project" value="InterPro"/>
</dbReference>
<dbReference type="InterPro" id="IPR004638">
    <property type="entry name" value="EmrB-like"/>
</dbReference>
<keyword evidence="3" id="KW-0813">Transport</keyword>
<keyword evidence="11" id="KW-1185">Reference proteome</keyword>
<sequence>MNASVAVGAAAPPQRADAAAWMAAIAGNIGALMASLDISIINSALPTIQGEIGASGTEGTRIASAFIIAEIVIIPLTGWLVRMLGLRTLLLVAVTGFTAFSVMCGMATTLNMMVVGRVGQGLFGGTLIPTAMMIIATRLPPPQQPAGMALFSVTAVFGPLVGPLLGGWLTENYSWHYAFFINVPIGIILVILLFASIPHQKLRLGELRQADWLGIIGMAVGLGCMTAVLEEGQREQWFESGTIVRLTMFSIFGYALLVAGQFIATKPVIRLSLLFNRQFGSVIVMTFVVGTVIYGPAYVIPQFLSNIAGYNALQSGYVVLIAGIPSLLFMPLVPWVMKTVDMRIGVAAGLGFLAVGCWMDTGLTADSVGSDFTVGQVVRGFGTLLAFVFLNQAAISSVAPEDAGDASGLATAMRNIGGSVALAAIAVLQDQRDWLHNRRLEEFLNANSIAVQDYLAGMSRTLGDPSAALRIFDQAIQREALVMTYSDLFWLLAVGIAAVIPLVLFLRPLPKGMSAAAAH</sequence>
<dbReference type="Pfam" id="PF07690">
    <property type="entry name" value="MFS_1"/>
    <property type="match status" value="1"/>
</dbReference>
<comment type="subcellular location">
    <subcellularLocation>
        <location evidence="1">Cell membrane</location>
        <topology evidence="1">Multi-pass membrane protein</topology>
    </subcellularLocation>
</comment>
<dbReference type="eggNOG" id="COG2814">
    <property type="taxonomic scope" value="Bacteria"/>
</dbReference>
<dbReference type="PATRIC" id="fig|1331060.3.peg.1797"/>
<feature type="transmembrane region" description="Helical" evidence="8">
    <location>
        <begin position="411"/>
        <end position="429"/>
    </location>
</feature>
<comment type="caution">
    <text evidence="10">The sequence shown here is derived from an EMBL/GenBank/DDBJ whole genome shotgun (WGS) entry which is preliminary data.</text>
</comment>
<dbReference type="PANTHER" id="PTHR42718">
    <property type="entry name" value="MAJOR FACILITATOR SUPERFAMILY MULTIDRUG TRANSPORTER MFSC"/>
    <property type="match status" value="1"/>
</dbReference>
<evidence type="ECO:0000256" key="6">
    <source>
        <dbReference type="ARBA" id="ARBA00022989"/>
    </source>
</evidence>
<evidence type="ECO:0000256" key="3">
    <source>
        <dbReference type="ARBA" id="ARBA00022448"/>
    </source>
</evidence>
<dbReference type="Proteomes" id="UP000015531">
    <property type="component" value="Unassembled WGS sequence"/>
</dbReference>
<keyword evidence="6 8" id="KW-1133">Transmembrane helix</keyword>
<evidence type="ECO:0000256" key="8">
    <source>
        <dbReference type="SAM" id="Phobius"/>
    </source>
</evidence>
<dbReference type="Gene3D" id="1.20.1250.20">
    <property type="entry name" value="MFS general substrate transporter like domains"/>
    <property type="match status" value="1"/>
</dbReference>
<organism evidence="10 11">
    <name type="scientific">Sphingobium lactosutens DS20</name>
    <dbReference type="NCBI Taxonomy" id="1331060"/>
    <lineage>
        <taxon>Bacteria</taxon>
        <taxon>Pseudomonadati</taxon>
        <taxon>Pseudomonadota</taxon>
        <taxon>Alphaproteobacteria</taxon>
        <taxon>Sphingomonadales</taxon>
        <taxon>Sphingomonadaceae</taxon>
        <taxon>Sphingobium</taxon>
    </lineage>
</organism>
<feature type="domain" description="Major facilitator superfamily (MFS) profile" evidence="9">
    <location>
        <begin position="23"/>
        <end position="511"/>
    </location>
</feature>
<dbReference type="PROSITE" id="PS50850">
    <property type="entry name" value="MFS"/>
    <property type="match status" value="1"/>
</dbReference>
<dbReference type="InterPro" id="IPR011701">
    <property type="entry name" value="MFS"/>
</dbReference>
<dbReference type="NCBIfam" id="TIGR00711">
    <property type="entry name" value="efflux_EmrB"/>
    <property type="match status" value="1"/>
</dbReference>
<feature type="transmembrane region" description="Helical" evidence="8">
    <location>
        <begin position="148"/>
        <end position="169"/>
    </location>
</feature>
<feature type="transmembrane region" description="Helical" evidence="8">
    <location>
        <begin position="488"/>
        <end position="506"/>
    </location>
</feature>
<gene>
    <name evidence="10" type="ORF">RLDS_09435</name>
</gene>
<evidence type="ECO:0000313" key="11">
    <source>
        <dbReference type="Proteomes" id="UP000015531"/>
    </source>
</evidence>
<dbReference type="AlphaFoldDB" id="T0J1W5"/>
<protein>
    <recommendedName>
        <fullName evidence="9">Major facilitator superfamily (MFS) profile domain-containing protein</fullName>
    </recommendedName>
</protein>
<feature type="transmembrane region" description="Helical" evidence="8">
    <location>
        <begin position="20"/>
        <end position="42"/>
    </location>
</feature>
<dbReference type="PANTHER" id="PTHR42718:SF9">
    <property type="entry name" value="MAJOR FACILITATOR SUPERFAMILY MULTIDRUG TRANSPORTER MFSC"/>
    <property type="match status" value="1"/>
</dbReference>
<keyword evidence="5 8" id="KW-0812">Transmembrane</keyword>
<dbReference type="InterPro" id="IPR020846">
    <property type="entry name" value="MFS_dom"/>
</dbReference>
<feature type="transmembrane region" description="Helical" evidence="8">
    <location>
        <begin position="88"/>
        <end position="108"/>
    </location>
</feature>
<feature type="transmembrane region" description="Helical" evidence="8">
    <location>
        <begin position="316"/>
        <end position="337"/>
    </location>
</feature>
<feature type="transmembrane region" description="Helical" evidence="8">
    <location>
        <begin position="210"/>
        <end position="229"/>
    </location>
</feature>
<comment type="similarity">
    <text evidence="2">Belongs to the major facilitator superfamily. EmrB family.</text>
</comment>
<evidence type="ECO:0000259" key="9">
    <source>
        <dbReference type="PROSITE" id="PS50850"/>
    </source>
</evidence>
<feature type="transmembrane region" description="Helical" evidence="8">
    <location>
        <begin position="175"/>
        <end position="198"/>
    </location>
</feature>
<feature type="transmembrane region" description="Helical" evidence="8">
    <location>
        <begin position="281"/>
        <end position="304"/>
    </location>
</feature>
<feature type="transmembrane region" description="Helical" evidence="8">
    <location>
        <begin position="344"/>
        <end position="365"/>
    </location>
</feature>
<evidence type="ECO:0000256" key="4">
    <source>
        <dbReference type="ARBA" id="ARBA00022475"/>
    </source>
</evidence>
<dbReference type="RefSeq" id="WP_021225624.1">
    <property type="nucleotide sequence ID" value="NZ_ATDP01000081.1"/>
</dbReference>
<dbReference type="OrthoDB" id="9812221at2"/>
<evidence type="ECO:0000256" key="7">
    <source>
        <dbReference type="ARBA" id="ARBA00023136"/>
    </source>
</evidence>
<feature type="transmembrane region" description="Helical" evidence="8">
    <location>
        <begin position="249"/>
        <end position="269"/>
    </location>
</feature>
<keyword evidence="4" id="KW-1003">Cell membrane</keyword>
<accession>T0J1W5</accession>
<dbReference type="CDD" id="cd17503">
    <property type="entry name" value="MFS_LmrB_MDR_like"/>
    <property type="match status" value="1"/>
</dbReference>
<dbReference type="GO" id="GO:0005886">
    <property type="term" value="C:plasma membrane"/>
    <property type="evidence" value="ECO:0007669"/>
    <property type="project" value="UniProtKB-SubCell"/>
</dbReference>
<proteinExistence type="inferred from homology"/>
<dbReference type="EMBL" id="ATDP01000081">
    <property type="protein sequence ID" value="EQB15929.1"/>
    <property type="molecule type" value="Genomic_DNA"/>
</dbReference>
<feature type="transmembrane region" description="Helical" evidence="8">
    <location>
        <begin position="62"/>
        <end position="81"/>
    </location>
</feature>
<evidence type="ECO:0000256" key="2">
    <source>
        <dbReference type="ARBA" id="ARBA00008537"/>
    </source>
</evidence>
<keyword evidence="7 8" id="KW-0472">Membrane</keyword>
<evidence type="ECO:0000313" key="10">
    <source>
        <dbReference type="EMBL" id="EQB15929.1"/>
    </source>
</evidence>
<feature type="transmembrane region" description="Helical" evidence="8">
    <location>
        <begin position="114"/>
        <end position="136"/>
    </location>
</feature>
<dbReference type="SUPFAM" id="SSF103473">
    <property type="entry name" value="MFS general substrate transporter"/>
    <property type="match status" value="1"/>
</dbReference>
<dbReference type="InterPro" id="IPR036259">
    <property type="entry name" value="MFS_trans_sf"/>
</dbReference>
<evidence type="ECO:0000256" key="5">
    <source>
        <dbReference type="ARBA" id="ARBA00022692"/>
    </source>
</evidence>
<reference evidence="10 11" key="1">
    <citation type="journal article" date="2013" name="Genome Announc.">
        <title>Draft Genome Sequence of Sphingobium lactosutens Strain DS20T, Isolated from a Hexachlorocyclohexane Dumpsite.</title>
        <authorList>
            <person name="Kumar R."/>
            <person name="Dwivedi V."/>
            <person name="Negi V."/>
            <person name="Khurana J.P."/>
            <person name="Lal R."/>
        </authorList>
    </citation>
    <scope>NUCLEOTIDE SEQUENCE [LARGE SCALE GENOMIC DNA]</scope>
    <source>
        <strain evidence="10 11">DS20</strain>
    </source>
</reference>